<dbReference type="EMBL" id="MU394376">
    <property type="protein sequence ID" value="KAI6082205.1"/>
    <property type="molecule type" value="Genomic_DNA"/>
</dbReference>
<organism evidence="1 2">
    <name type="scientific">Hypoxylon rubiginosum</name>
    <dbReference type="NCBI Taxonomy" id="110542"/>
    <lineage>
        <taxon>Eukaryota</taxon>
        <taxon>Fungi</taxon>
        <taxon>Dikarya</taxon>
        <taxon>Ascomycota</taxon>
        <taxon>Pezizomycotina</taxon>
        <taxon>Sordariomycetes</taxon>
        <taxon>Xylariomycetidae</taxon>
        <taxon>Xylariales</taxon>
        <taxon>Hypoxylaceae</taxon>
        <taxon>Hypoxylon</taxon>
    </lineage>
</organism>
<gene>
    <name evidence="1" type="ORF">F4821DRAFT_264175</name>
</gene>
<proteinExistence type="predicted"/>
<dbReference type="Proteomes" id="UP001497680">
    <property type="component" value="Unassembled WGS sequence"/>
</dbReference>
<comment type="caution">
    <text evidence="1">The sequence shown here is derived from an EMBL/GenBank/DDBJ whole genome shotgun (WGS) entry which is preliminary data.</text>
</comment>
<accession>A0ACC0CPG2</accession>
<keyword evidence="2" id="KW-1185">Reference proteome</keyword>
<sequence length="317" mass="34042">MASLKIDDGSIPDLTGKVALITGGSSGIGFAAAKILLSKNATVHVLDVNEPSGASPGDVEPWQSWPTFHFHRCNAASWAEQLAVFDAVGRVDMVFPNAGVSEAHDYFTHASLADGQEPGYANMLDVNLVGVLHTLTLARRSMRAHSVKEGSVVITISAVAYAPEQSLPVFAASKFALVGLVRALRSTMLAEEGITINGVAPAATITNLLPPHLAAPIAAMGLPISDAMFVGRALVYAATAKQDRRVEVYGKESDADLWPRGGQEERWNGRVILTLGDTYTELESSISDLRPYWFGQENLRLTRAQQAATDFRENIKE</sequence>
<name>A0ACC0CPG2_9PEZI</name>
<evidence type="ECO:0000313" key="1">
    <source>
        <dbReference type="EMBL" id="KAI6082205.1"/>
    </source>
</evidence>
<protein>
    <submittedName>
        <fullName evidence="1">NAD(P)-binding protein</fullName>
    </submittedName>
</protein>
<evidence type="ECO:0000313" key="2">
    <source>
        <dbReference type="Proteomes" id="UP001497680"/>
    </source>
</evidence>
<reference evidence="1 2" key="1">
    <citation type="journal article" date="2022" name="New Phytol.">
        <title>Ecological generalism drives hyperdiversity of secondary metabolite gene clusters in xylarialean endophytes.</title>
        <authorList>
            <person name="Franco M.E.E."/>
            <person name="Wisecaver J.H."/>
            <person name="Arnold A.E."/>
            <person name="Ju Y.M."/>
            <person name="Slot J.C."/>
            <person name="Ahrendt S."/>
            <person name="Moore L.P."/>
            <person name="Eastman K.E."/>
            <person name="Scott K."/>
            <person name="Konkel Z."/>
            <person name="Mondo S.J."/>
            <person name="Kuo A."/>
            <person name="Hayes R.D."/>
            <person name="Haridas S."/>
            <person name="Andreopoulos B."/>
            <person name="Riley R."/>
            <person name="LaButti K."/>
            <person name="Pangilinan J."/>
            <person name="Lipzen A."/>
            <person name="Amirebrahimi M."/>
            <person name="Yan J."/>
            <person name="Adam C."/>
            <person name="Keymanesh K."/>
            <person name="Ng V."/>
            <person name="Louie K."/>
            <person name="Northen T."/>
            <person name="Drula E."/>
            <person name="Henrissat B."/>
            <person name="Hsieh H.M."/>
            <person name="Youens-Clark K."/>
            <person name="Lutzoni F."/>
            <person name="Miadlikowska J."/>
            <person name="Eastwood D.C."/>
            <person name="Hamelin R.C."/>
            <person name="Grigoriev I.V."/>
            <person name="U'Ren J.M."/>
        </authorList>
    </citation>
    <scope>NUCLEOTIDE SEQUENCE [LARGE SCALE GENOMIC DNA]</scope>
    <source>
        <strain evidence="1 2">ER1909</strain>
    </source>
</reference>